<dbReference type="InterPro" id="IPR012337">
    <property type="entry name" value="RNaseH-like_sf"/>
</dbReference>
<dbReference type="GO" id="GO:0003676">
    <property type="term" value="F:nucleic acid binding"/>
    <property type="evidence" value="ECO:0007669"/>
    <property type="project" value="InterPro"/>
</dbReference>
<dbReference type="SUPFAM" id="SSF53098">
    <property type="entry name" value="Ribonuclease H-like"/>
    <property type="match status" value="1"/>
</dbReference>
<dbReference type="EMBL" id="FNVK01000033">
    <property type="protein sequence ID" value="SEG12448.1"/>
    <property type="molecule type" value="Genomic_DNA"/>
</dbReference>
<gene>
    <name evidence="2" type="ORF">SAMN05216403_1332</name>
</gene>
<proteinExistence type="predicted"/>
<dbReference type="PANTHER" id="PTHR47515:SF1">
    <property type="entry name" value="BLR2054 PROTEIN"/>
    <property type="match status" value="1"/>
</dbReference>
<evidence type="ECO:0000313" key="3">
    <source>
        <dbReference type="Proteomes" id="UP000236751"/>
    </source>
</evidence>
<accession>A0A1H5XL22</accession>
<dbReference type="AlphaFoldDB" id="A0A1H5XL22"/>
<organism evidence="2 3">
    <name type="scientific">Nitrosospira multiformis (strain ATCC 25196 / NCIMB 11849 / C 71)</name>
    <dbReference type="NCBI Taxonomy" id="323848"/>
    <lineage>
        <taxon>Bacteria</taxon>
        <taxon>Pseudomonadati</taxon>
        <taxon>Pseudomonadota</taxon>
        <taxon>Betaproteobacteria</taxon>
        <taxon>Nitrosomonadales</taxon>
        <taxon>Nitrosomonadaceae</taxon>
        <taxon>Nitrosospira</taxon>
    </lineage>
</organism>
<name>A0A1H5XL22_NITMU</name>
<dbReference type="Gene3D" id="3.30.420.10">
    <property type="entry name" value="Ribonuclease H-like superfamily/Ribonuclease H"/>
    <property type="match status" value="1"/>
</dbReference>
<dbReference type="InterPro" id="IPR036397">
    <property type="entry name" value="RNaseH_sf"/>
</dbReference>
<sequence>MEKRPYLHRQGMGMGRIKARQTAGHAVPCVPWERLVSALSTGTSLQSAGNAATMQACLRPDQAWSLDFVVDQLSNGNWFRCLMIIDVFTRECLAIEIGQRLSGTDVVTALNRIRQSGRLPGTLFCDNGSEFTSQILDLWAYHNKVKIEFSRPGIQ</sequence>
<protein>
    <submittedName>
        <fullName evidence="2">Integrase core domain-containing protein</fullName>
    </submittedName>
</protein>
<reference evidence="2 3" key="1">
    <citation type="submission" date="2016-10" db="EMBL/GenBank/DDBJ databases">
        <authorList>
            <person name="de Groot N.N."/>
        </authorList>
    </citation>
    <scope>NUCLEOTIDE SEQUENCE [LARGE SCALE GENOMIC DNA]</scope>
    <source>
        <strain evidence="2 3">Nl13</strain>
    </source>
</reference>
<dbReference type="PROSITE" id="PS50994">
    <property type="entry name" value="INTEGRASE"/>
    <property type="match status" value="1"/>
</dbReference>
<evidence type="ECO:0000259" key="1">
    <source>
        <dbReference type="PROSITE" id="PS50994"/>
    </source>
</evidence>
<dbReference type="InterPro" id="IPR001584">
    <property type="entry name" value="Integrase_cat-core"/>
</dbReference>
<dbReference type="Proteomes" id="UP000236751">
    <property type="component" value="Unassembled WGS sequence"/>
</dbReference>
<evidence type="ECO:0000313" key="2">
    <source>
        <dbReference type="EMBL" id="SEG12448.1"/>
    </source>
</evidence>
<feature type="domain" description="Integrase catalytic" evidence="1">
    <location>
        <begin position="56"/>
        <end position="155"/>
    </location>
</feature>
<dbReference type="GO" id="GO:0015074">
    <property type="term" value="P:DNA integration"/>
    <property type="evidence" value="ECO:0007669"/>
    <property type="project" value="InterPro"/>
</dbReference>
<dbReference type="PANTHER" id="PTHR47515">
    <property type="entry name" value="LOW CALCIUM RESPONSE LOCUS PROTEIN T"/>
    <property type="match status" value="1"/>
</dbReference>
<dbReference type="Pfam" id="PF00665">
    <property type="entry name" value="rve"/>
    <property type="match status" value="1"/>
</dbReference>